<dbReference type="EMBL" id="QJNS01000120">
    <property type="protein sequence ID" value="RYO86221.1"/>
    <property type="molecule type" value="Genomic_DNA"/>
</dbReference>
<dbReference type="Proteomes" id="UP000294003">
    <property type="component" value="Unassembled WGS sequence"/>
</dbReference>
<dbReference type="PANTHER" id="PTHR43975:SF2">
    <property type="entry name" value="EG:BACR7A4.14 PROTEIN-RELATED"/>
    <property type="match status" value="1"/>
</dbReference>
<gene>
    <name evidence="1" type="ORF">DL762_004840</name>
</gene>
<proteinExistence type="predicted"/>
<accession>A0ABY0H734</accession>
<dbReference type="InterPro" id="IPR036291">
    <property type="entry name" value="NAD(P)-bd_dom_sf"/>
</dbReference>
<dbReference type="CDD" id="cd05233">
    <property type="entry name" value="SDR_c"/>
    <property type="match status" value="1"/>
</dbReference>
<name>A0ABY0H734_9PEZI</name>
<dbReference type="Pfam" id="PF00106">
    <property type="entry name" value="adh_short"/>
    <property type="match status" value="1"/>
</dbReference>
<dbReference type="Gene3D" id="3.40.50.720">
    <property type="entry name" value="NAD(P)-binding Rossmann-like Domain"/>
    <property type="match status" value="1"/>
</dbReference>
<reference evidence="1 2" key="1">
    <citation type="submission" date="2018-06" db="EMBL/GenBank/DDBJ databases">
        <title>Complete Genomes of Monosporascus.</title>
        <authorList>
            <person name="Robinson A.J."/>
            <person name="Natvig D.O."/>
        </authorList>
    </citation>
    <scope>NUCLEOTIDE SEQUENCE [LARGE SCALE GENOMIC DNA]</scope>
    <source>
        <strain evidence="1 2">CBS 609.92</strain>
    </source>
</reference>
<organism evidence="1 2">
    <name type="scientific">Monosporascus cannonballus</name>
    <dbReference type="NCBI Taxonomy" id="155416"/>
    <lineage>
        <taxon>Eukaryota</taxon>
        <taxon>Fungi</taxon>
        <taxon>Dikarya</taxon>
        <taxon>Ascomycota</taxon>
        <taxon>Pezizomycotina</taxon>
        <taxon>Sordariomycetes</taxon>
        <taxon>Xylariomycetidae</taxon>
        <taxon>Xylariales</taxon>
        <taxon>Xylariales incertae sedis</taxon>
        <taxon>Monosporascus</taxon>
    </lineage>
</organism>
<keyword evidence="2" id="KW-1185">Reference proteome</keyword>
<evidence type="ECO:0000313" key="1">
    <source>
        <dbReference type="EMBL" id="RYO86221.1"/>
    </source>
</evidence>
<dbReference type="SUPFAM" id="SSF51735">
    <property type="entry name" value="NAD(P)-binding Rossmann-fold domains"/>
    <property type="match status" value="1"/>
</dbReference>
<sequence length="223" mass="24243">MGQATVISFAAAGADRIAVVDRVNASATRTRALQAAADAGRPAPEILVLEFNVCDGTSVEAGVNEVGSRWGHVDIFINNWGDLSPFEPQPQPLRASNMDTWWRTWEVNVKDVYLVVRALLPLLLQGTEKTIVNVTSVGPLELTPGASADRLSKLAVMRLSECLMLDYVHEGLLAYSVHPALDLAKKNARGRVCVGQPELAGDTVIYLTSKRREWLAGRHINCA</sequence>
<dbReference type="InterPro" id="IPR002347">
    <property type="entry name" value="SDR_fam"/>
</dbReference>
<comment type="caution">
    <text evidence="1">The sequence shown here is derived from an EMBL/GenBank/DDBJ whole genome shotgun (WGS) entry which is preliminary data.</text>
</comment>
<evidence type="ECO:0000313" key="2">
    <source>
        <dbReference type="Proteomes" id="UP000294003"/>
    </source>
</evidence>
<dbReference type="PANTHER" id="PTHR43975">
    <property type="entry name" value="ZGC:101858"/>
    <property type="match status" value="1"/>
</dbReference>
<protein>
    <submittedName>
        <fullName evidence="1">Uncharacterized protein</fullName>
    </submittedName>
</protein>